<proteinExistence type="predicted"/>
<dbReference type="SUPFAM" id="SSF81301">
    <property type="entry name" value="Nucleotidyltransferase"/>
    <property type="match status" value="1"/>
</dbReference>
<dbReference type="EMBL" id="MW286266">
    <property type="protein sequence ID" value="QQO90787.1"/>
    <property type="molecule type" value="Genomic_DNA"/>
</dbReference>
<keyword evidence="1" id="KW-0808">Transferase</keyword>
<name>A0A7T8EQE2_9CAUD</name>
<sequence length="223" mass="24355">MSLIPVKLQHPITCPAIHALAALADESEHDFGVALVGGAVRDAYHGVHTSNIADHDIALYSVPDEYEPVIGDRMVSAGYSEVARFSDEGDYADGQIWLVVKYEHPVFPNVDLLYHPQADTVQDVFHTFDFNINMFGAIVADDQLTAFYGGVSTREAARLDGAAPDLLGDIIEQPQSVLQDNVAVDGKRVAKMVLIADLLDWAVPPRIRNRLTPAAKPPTEPWS</sequence>
<keyword evidence="2" id="KW-1185">Reference proteome</keyword>
<reference evidence="1 2" key="1">
    <citation type="submission" date="2020-11" db="EMBL/GenBank/DDBJ databases">
        <authorList>
            <person name="Joergensen J.B."/>
            <person name="Djurhuus A.M."/>
            <person name="Carstens A.B."/>
            <person name="Kot W."/>
            <person name="Neve H."/>
            <person name="Morris C.E."/>
            <person name="Hansen L.H."/>
        </authorList>
    </citation>
    <scope>NUCLEOTIDE SEQUENCE [LARGE SCALE GENOMIC DNA]</scope>
</reference>
<dbReference type="InterPro" id="IPR043519">
    <property type="entry name" value="NT_sf"/>
</dbReference>
<dbReference type="Gene3D" id="3.30.460.10">
    <property type="entry name" value="Beta Polymerase, domain 2"/>
    <property type="match status" value="1"/>
</dbReference>
<protein>
    <submittedName>
        <fullName evidence="1">tRNA nucleotidyltransferase</fullName>
    </submittedName>
</protein>
<dbReference type="Proteomes" id="UP000595692">
    <property type="component" value="Segment"/>
</dbReference>
<evidence type="ECO:0000313" key="1">
    <source>
        <dbReference type="EMBL" id="QQO90787.1"/>
    </source>
</evidence>
<accession>A0A7T8EQE2</accession>
<evidence type="ECO:0000313" key="2">
    <source>
        <dbReference type="Proteomes" id="UP000595692"/>
    </source>
</evidence>
<organism evidence="1 2">
    <name type="scientific">Pseudomonas phage Bertil</name>
    <dbReference type="NCBI Taxonomy" id="2801385"/>
    <lineage>
        <taxon>Viruses</taxon>
        <taxon>Duplodnaviria</taxon>
        <taxon>Heunggongvirae</taxon>
        <taxon>Uroviricota</taxon>
        <taxon>Caudoviricetes</taxon>
        <taxon>Autographivirales</taxon>
        <taxon>Autoscriptoviridae</taxon>
        <taxon>Bertilvirus</taxon>
        <taxon>Bertilvirus bertil</taxon>
    </lineage>
</organism>
<dbReference type="GO" id="GO:0016740">
    <property type="term" value="F:transferase activity"/>
    <property type="evidence" value="ECO:0007669"/>
    <property type="project" value="UniProtKB-KW"/>
</dbReference>